<evidence type="ECO:0000313" key="1">
    <source>
        <dbReference type="EMBL" id="KAF9310755.1"/>
    </source>
</evidence>
<dbReference type="Proteomes" id="UP000696485">
    <property type="component" value="Unassembled WGS sequence"/>
</dbReference>
<sequence length="62" mass="7035">MEATGTLDAPYDGPFKVVRRTSHGTYVLRDTMNRLLARNYAPEQLKLAFRTDSPNEAANTYE</sequence>
<organism evidence="1 2">
    <name type="scientific">Podila minutissima</name>
    <dbReference type="NCBI Taxonomy" id="64525"/>
    <lineage>
        <taxon>Eukaryota</taxon>
        <taxon>Fungi</taxon>
        <taxon>Fungi incertae sedis</taxon>
        <taxon>Mucoromycota</taxon>
        <taxon>Mortierellomycotina</taxon>
        <taxon>Mortierellomycetes</taxon>
        <taxon>Mortierellales</taxon>
        <taxon>Mortierellaceae</taxon>
        <taxon>Podila</taxon>
    </lineage>
</organism>
<evidence type="ECO:0000313" key="2">
    <source>
        <dbReference type="Proteomes" id="UP000696485"/>
    </source>
</evidence>
<protein>
    <submittedName>
        <fullName evidence="1">Uncharacterized protein</fullName>
    </submittedName>
</protein>
<dbReference type="EMBL" id="JAAAUY010002627">
    <property type="protein sequence ID" value="KAF9310755.1"/>
    <property type="molecule type" value="Genomic_DNA"/>
</dbReference>
<reference evidence="1" key="1">
    <citation type="journal article" date="2020" name="Fungal Divers.">
        <title>Resolving the Mortierellaceae phylogeny through synthesis of multi-gene phylogenetics and phylogenomics.</title>
        <authorList>
            <person name="Vandepol N."/>
            <person name="Liber J."/>
            <person name="Desiro A."/>
            <person name="Na H."/>
            <person name="Kennedy M."/>
            <person name="Barry K."/>
            <person name="Grigoriev I.V."/>
            <person name="Miller A.N."/>
            <person name="O'Donnell K."/>
            <person name="Stajich J.E."/>
            <person name="Bonito G."/>
        </authorList>
    </citation>
    <scope>NUCLEOTIDE SEQUENCE</scope>
    <source>
        <strain evidence="1">NVP1</strain>
    </source>
</reference>
<name>A0A9P5S8J8_9FUNG</name>
<gene>
    <name evidence="1" type="ORF">BG006_004732</name>
</gene>
<comment type="caution">
    <text evidence="1">The sequence shown here is derived from an EMBL/GenBank/DDBJ whole genome shotgun (WGS) entry which is preliminary data.</text>
</comment>
<accession>A0A9P5S8J8</accession>
<proteinExistence type="predicted"/>
<keyword evidence="2" id="KW-1185">Reference proteome</keyword>
<feature type="non-terminal residue" evidence="1">
    <location>
        <position position="62"/>
    </location>
</feature>
<dbReference type="AlphaFoldDB" id="A0A9P5S8J8"/>